<sequence length="98" mass="10711">MVDQLLCDVVQGRAAKRRADGLSFPDDGSLSVCGKTETGDQPFNFFARGARLIESRKVGRTATFVFAIGDRFLGSLTGYVHEPYAARYDFTSALSVQL</sequence>
<comment type="caution">
    <text evidence="1">The sequence shown here is derived from an EMBL/GenBank/DDBJ whole genome shotgun (WGS) entry which is preliminary data.</text>
</comment>
<dbReference type="EMBL" id="FCON02000203">
    <property type="protein sequence ID" value="SAL85852.1"/>
    <property type="molecule type" value="Genomic_DNA"/>
</dbReference>
<dbReference type="AlphaFoldDB" id="A0A158KXJ1"/>
<evidence type="ECO:0000313" key="2">
    <source>
        <dbReference type="Proteomes" id="UP000054770"/>
    </source>
</evidence>
<gene>
    <name evidence="1" type="ORF">AWB68_07825</name>
</gene>
<dbReference type="Proteomes" id="UP000054770">
    <property type="component" value="Unassembled WGS sequence"/>
</dbReference>
<reference evidence="1" key="1">
    <citation type="submission" date="2016-01" db="EMBL/GenBank/DDBJ databases">
        <authorList>
            <person name="Peeters C."/>
        </authorList>
    </citation>
    <scope>NUCLEOTIDE SEQUENCE [LARGE SCALE GENOMIC DNA]</scope>
    <source>
        <strain evidence="1">LMG 22940</strain>
    </source>
</reference>
<accession>A0A158KXJ1</accession>
<dbReference type="GO" id="GO:0016740">
    <property type="term" value="F:transferase activity"/>
    <property type="evidence" value="ECO:0007669"/>
    <property type="project" value="UniProtKB-KW"/>
</dbReference>
<keyword evidence="1" id="KW-0808">Transferase</keyword>
<evidence type="ECO:0000313" key="1">
    <source>
        <dbReference type="EMBL" id="SAL85852.1"/>
    </source>
</evidence>
<keyword evidence="2" id="KW-1185">Reference proteome</keyword>
<protein>
    <submittedName>
        <fullName evidence="1">Glycosyl transferase family protein</fullName>
    </submittedName>
</protein>
<proteinExistence type="predicted"/>
<organism evidence="1 2">
    <name type="scientific">Caballeronia choica</name>
    <dbReference type="NCBI Taxonomy" id="326476"/>
    <lineage>
        <taxon>Bacteria</taxon>
        <taxon>Pseudomonadati</taxon>
        <taxon>Pseudomonadota</taxon>
        <taxon>Betaproteobacteria</taxon>
        <taxon>Burkholderiales</taxon>
        <taxon>Burkholderiaceae</taxon>
        <taxon>Caballeronia</taxon>
    </lineage>
</organism>
<name>A0A158KXJ1_9BURK</name>